<name>A0AA85JV89_TRIRE</name>
<dbReference type="WBParaSite" id="TREG1_49070.1">
    <property type="protein sequence ID" value="TREG1_49070.1"/>
    <property type="gene ID" value="TREG1_49070"/>
</dbReference>
<keyword evidence="2" id="KW-1185">Reference proteome</keyword>
<reference evidence="3" key="2">
    <citation type="submission" date="2023-11" db="UniProtKB">
        <authorList>
            <consortium name="WormBaseParasite"/>
        </authorList>
    </citation>
    <scope>IDENTIFICATION</scope>
</reference>
<evidence type="ECO:0000259" key="1">
    <source>
        <dbReference type="Pfam" id="PF26215"/>
    </source>
</evidence>
<organism evidence="2 3">
    <name type="scientific">Trichobilharzia regenti</name>
    <name type="common">Nasal bird schistosome</name>
    <dbReference type="NCBI Taxonomy" id="157069"/>
    <lineage>
        <taxon>Eukaryota</taxon>
        <taxon>Metazoa</taxon>
        <taxon>Spiralia</taxon>
        <taxon>Lophotrochozoa</taxon>
        <taxon>Platyhelminthes</taxon>
        <taxon>Trematoda</taxon>
        <taxon>Digenea</taxon>
        <taxon>Strigeidida</taxon>
        <taxon>Schistosomatoidea</taxon>
        <taxon>Schistosomatidae</taxon>
        <taxon>Trichobilharzia</taxon>
    </lineage>
</organism>
<reference evidence="2" key="1">
    <citation type="submission" date="2022-06" db="EMBL/GenBank/DDBJ databases">
        <authorList>
            <person name="Berger JAMES D."/>
            <person name="Berger JAMES D."/>
        </authorList>
    </citation>
    <scope>NUCLEOTIDE SEQUENCE [LARGE SCALE GENOMIC DNA]</scope>
</reference>
<dbReference type="Proteomes" id="UP000050795">
    <property type="component" value="Unassembled WGS sequence"/>
</dbReference>
<protein>
    <recommendedName>
        <fullName evidence="1">Helix-turn-helix domain-containing protein</fullName>
    </recommendedName>
</protein>
<feature type="domain" description="Helix-turn-helix" evidence="1">
    <location>
        <begin position="5"/>
        <end position="41"/>
    </location>
</feature>
<dbReference type="AlphaFoldDB" id="A0AA85JV89"/>
<evidence type="ECO:0000313" key="3">
    <source>
        <dbReference type="WBParaSite" id="TREG1_49070.1"/>
    </source>
</evidence>
<proteinExistence type="predicted"/>
<dbReference type="InterPro" id="IPR058912">
    <property type="entry name" value="HTH_animal"/>
</dbReference>
<accession>A0AA85JV89</accession>
<sequence length="102" mass="12006">MTFRHRVRTICSEEVIEGELSIVYDTLIENGYPEKFIKKHMTKKTEKDYSLSVDKKPLYIRLQFMGDIPSEIISKKLRKSVQKTFNADELHVLFSTRPMVIP</sequence>
<dbReference type="Pfam" id="PF26215">
    <property type="entry name" value="HTH_animal"/>
    <property type="match status" value="1"/>
</dbReference>
<evidence type="ECO:0000313" key="2">
    <source>
        <dbReference type="Proteomes" id="UP000050795"/>
    </source>
</evidence>